<dbReference type="Gene3D" id="1.10.260.40">
    <property type="entry name" value="lambda repressor-like DNA-binding domains"/>
    <property type="match status" value="1"/>
</dbReference>
<evidence type="ECO:0000256" key="1">
    <source>
        <dbReference type="ARBA" id="ARBA00023015"/>
    </source>
</evidence>
<feature type="domain" description="HTH lacI-type" evidence="4">
    <location>
        <begin position="2"/>
        <end position="58"/>
    </location>
</feature>
<keyword evidence="6" id="KW-1185">Reference proteome</keyword>
<evidence type="ECO:0000259" key="4">
    <source>
        <dbReference type="PROSITE" id="PS50932"/>
    </source>
</evidence>
<dbReference type="CDD" id="cd01544">
    <property type="entry name" value="PBP1_GalR"/>
    <property type="match status" value="1"/>
</dbReference>
<dbReference type="AlphaFoldDB" id="A0A323TDB6"/>
<proteinExistence type="predicted"/>
<dbReference type="SUPFAM" id="SSF53822">
    <property type="entry name" value="Periplasmic binding protein-like I"/>
    <property type="match status" value="1"/>
</dbReference>
<dbReference type="GO" id="GO:0003700">
    <property type="term" value="F:DNA-binding transcription factor activity"/>
    <property type="evidence" value="ECO:0007669"/>
    <property type="project" value="TreeGrafter"/>
</dbReference>
<dbReference type="CDD" id="cd01392">
    <property type="entry name" value="HTH_LacI"/>
    <property type="match status" value="1"/>
</dbReference>
<organism evidence="5 6">
    <name type="scientific">Salipaludibacillus keqinensis</name>
    <dbReference type="NCBI Taxonomy" id="2045207"/>
    <lineage>
        <taxon>Bacteria</taxon>
        <taxon>Bacillati</taxon>
        <taxon>Bacillota</taxon>
        <taxon>Bacilli</taxon>
        <taxon>Bacillales</taxon>
        <taxon>Bacillaceae</taxon>
    </lineage>
</organism>
<gene>
    <name evidence="5" type="ORF">CR194_13945</name>
</gene>
<dbReference type="Gene3D" id="3.40.50.2300">
    <property type="match status" value="2"/>
</dbReference>
<dbReference type="SUPFAM" id="SSF47413">
    <property type="entry name" value="lambda repressor-like DNA-binding domains"/>
    <property type="match status" value="1"/>
</dbReference>
<accession>A0A323TDB6</accession>
<reference evidence="5 6" key="1">
    <citation type="submission" date="2017-10" db="EMBL/GenBank/DDBJ databases">
        <title>Bacillus sp. nov., a halophilic bacterium isolated from a Keqin Lake.</title>
        <authorList>
            <person name="Wang H."/>
        </authorList>
    </citation>
    <scope>NUCLEOTIDE SEQUENCE [LARGE SCALE GENOMIC DNA]</scope>
    <source>
        <strain evidence="5 6">KQ-12</strain>
    </source>
</reference>
<dbReference type="EMBL" id="PDOD01000003">
    <property type="protein sequence ID" value="PYZ92750.1"/>
    <property type="molecule type" value="Genomic_DNA"/>
</dbReference>
<dbReference type="RefSeq" id="WP_110610298.1">
    <property type="nucleotide sequence ID" value="NZ_PDOD01000003.1"/>
</dbReference>
<dbReference type="PRINTS" id="PR00036">
    <property type="entry name" value="HTHLACI"/>
</dbReference>
<sequence>MSNLKDVARDANVSIATVSRVLNRDPNLSVADTTRERVFQSAKKLNYLPSSKRKQTMSEASPKLSIGLIIFCSKDHEYEDEYFMSIRRGIESASVKLGFTISSVIRLGQDSIEETNFTDLEGLIVVGNISGSIVEQIYAQHDRVVFVDESPRTDLFDSVTSDFFGAATQLMEYMFSMGHKNIGYLGGNEITHTPSHESDLGIIENIEKMRFIPYKRVMEKRGLYNPQHVYIGDWSTDAGYQLMKQAIKKGNFPSAFLIASDPIAIGAIRALHEEGLNVPNDVSITSFNDIEIAKYVNPPLTTAKIYSEQMGKSAVKLLSERIEGREVPAKIIHPCRIEYRESCVPIKEHRGDSVEV</sequence>
<dbReference type="InterPro" id="IPR010982">
    <property type="entry name" value="Lambda_DNA-bd_dom_sf"/>
</dbReference>
<dbReference type="InterPro" id="IPR028082">
    <property type="entry name" value="Peripla_BP_I"/>
</dbReference>
<dbReference type="Pfam" id="PF00356">
    <property type="entry name" value="LacI"/>
    <property type="match status" value="1"/>
</dbReference>
<dbReference type="Pfam" id="PF13377">
    <property type="entry name" value="Peripla_BP_3"/>
    <property type="match status" value="1"/>
</dbReference>
<dbReference type="PROSITE" id="PS00356">
    <property type="entry name" value="HTH_LACI_1"/>
    <property type="match status" value="1"/>
</dbReference>
<protein>
    <submittedName>
        <fullName evidence="5">Transcriptional regulator</fullName>
    </submittedName>
</protein>
<dbReference type="PANTHER" id="PTHR30146">
    <property type="entry name" value="LACI-RELATED TRANSCRIPTIONAL REPRESSOR"/>
    <property type="match status" value="1"/>
</dbReference>
<comment type="caution">
    <text evidence="5">The sequence shown here is derived from an EMBL/GenBank/DDBJ whole genome shotgun (WGS) entry which is preliminary data.</text>
</comment>
<dbReference type="Proteomes" id="UP000248214">
    <property type="component" value="Unassembled WGS sequence"/>
</dbReference>
<keyword evidence="1" id="KW-0805">Transcription regulation</keyword>
<dbReference type="InterPro" id="IPR046335">
    <property type="entry name" value="LacI/GalR-like_sensor"/>
</dbReference>
<evidence type="ECO:0000256" key="2">
    <source>
        <dbReference type="ARBA" id="ARBA00023125"/>
    </source>
</evidence>
<dbReference type="PANTHER" id="PTHR30146:SF149">
    <property type="entry name" value="HTH-TYPE TRANSCRIPTIONAL REGULATOR EBGR"/>
    <property type="match status" value="1"/>
</dbReference>
<name>A0A323TDB6_9BACI</name>
<evidence type="ECO:0000313" key="6">
    <source>
        <dbReference type="Proteomes" id="UP000248214"/>
    </source>
</evidence>
<evidence type="ECO:0000313" key="5">
    <source>
        <dbReference type="EMBL" id="PYZ92750.1"/>
    </source>
</evidence>
<dbReference type="SMART" id="SM00354">
    <property type="entry name" value="HTH_LACI"/>
    <property type="match status" value="1"/>
</dbReference>
<dbReference type="GO" id="GO:0000976">
    <property type="term" value="F:transcription cis-regulatory region binding"/>
    <property type="evidence" value="ECO:0007669"/>
    <property type="project" value="TreeGrafter"/>
</dbReference>
<dbReference type="PROSITE" id="PS50932">
    <property type="entry name" value="HTH_LACI_2"/>
    <property type="match status" value="1"/>
</dbReference>
<evidence type="ECO:0000256" key="3">
    <source>
        <dbReference type="ARBA" id="ARBA00023163"/>
    </source>
</evidence>
<dbReference type="OrthoDB" id="43195at2"/>
<keyword evidence="2" id="KW-0238">DNA-binding</keyword>
<keyword evidence="3" id="KW-0804">Transcription</keyword>
<dbReference type="InterPro" id="IPR000843">
    <property type="entry name" value="HTH_LacI"/>
</dbReference>